<evidence type="ECO:0000313" key="1">
    <source>
        <dbReference type="EMBL" id="KOX79643.1"/>
    </source>
</evidence>
<dbReference type="EMBL" id="KQ435711">
    <property type="protein sequence ID" value="KOX79643.1"/>
    <property type="molecule type" value="Genomic_DNA"/>
</dbReference>
<name>A0A0M9AB38_9HYME</name>
<reference evidence="1 2" key="1">
    <citation type="submission" date="2015-07" db="EMBL/GenBank/DDBJ databases">
        <title>The genome of Melipona quadrifasciata.</title>
        <authorList>
            <person name="Pan H."/>
            <person name="Kapheim K."/>
        </authorList>
    </citation>
    <scope>NUCLEOTIDE SEQUENCE [LARGE SCALE GENOMIC DNA]</scope>
    <source>
        <strain evidence="1">0111107301</strain>
        <tissue evidence="1">Whole body</tissue>
    </source>
</reference>
<protein>
    <submittedName>
        <fullName evidence="1">Uncharacterized protein</fullName>
    </submittedName>
</protein>
<evidence type="ECO:0000313" key="2">
    <source>
        <dbReference type="Proteomes" id="UP000053105"/>
    </source>
</evidence>
<proteinExistence type="predicted"/>
<accession>A0A0M9AB38</accession>
<gene>
    <name evidence="1" type="ORF">WN51_02909</name>
</gene>
<organism evidence="1 2">
    <name type="scientific">Melipona quadrifasciata</name>
    <dbReference type="NCBI Taxonomy" id="166423"/>
    <lineage>
        <taxon>Eukaryota</taxon>
        <taxon>Metazoa</taxon>
        <taxon>Ecdysozoa</taxon>
        <taxon>Arthropoda</taxon>
        <taxon>Hexapoda</taxon>
        <taxon>Insecta</taxon>
        <taxon>Pterygota</taxon>
        <taxon>Neoptera</taxon>
        <taxon>Endopterygota</taxon>
        <taxon>Hymenoptera</taxon>
        <taxon>Apocrita</taxon>
        <taxon>Aculeata</taxon>
        <taxon>Apoidea</taxon>
        <taxon>Anthophila</taxon>
        <taxon>Apidae</taxon>
        <taxon>Melipona</taxon>
    </lineage>
</organism>
<dbReference type="Proteomes" id="UP000053105">
    <property type="component" value="Unassembled WGS sequence"/>
</dbReference>
<dbReference type="AlphaFoldDB" id="A0A0M9AB38"/>
<keyword evidence="2" id="KW-1185">Reference proteome</keyword>
<sequence length="124" mass="14794">MIETCYKTRYNRFLIMFSQAVRFNFERIRELQTEPSIDFKWNWVGSLSGKCWQDILVRLLMEFYGEFLRGGNTEVKKTCTPVLQLYDALRLSTIVLEYLIRVKVFLFLLNFADKKKFAHTTSNT</sequence>